<evidence type="ECO:0000256" key="1">
    <source>
        <dbReference type="SAM" id="Coils"/>
    </source>
</evidence>
<dbReference type="Gene3D" id="1.25.40.10">
    <property type="entry name" value="Tetratricopeptide repeat domain"/>
    <property type="match status" value="2"/>
</dbReference>
<accession>A0ABP8C5M9</accession>
<keyword evidence="1" id="KW-0175">Coiled coil</keyword>
<dbReference type="PANTHER" id="PTHR19959:SF119">
    <property type="entry name" value="FUNGAL LIPASE-LIKE DOMAIN-CONTAINING PROTEIN"/>
    <property type="match status" value="1"/>
</dbReference>
<dbReference type="Gene3D" id="3.30.565.10">
    <property type="entry name" value="Histidine kinase-like ATPase, C-terminal domain"/>
    <property type="match status" value="1"/>
</dbReference>
<evidence type="ECO:0000313" key="4">
    <source>
        <dbReference type="Proteomes" id="UP001501496"/>
    </source>
</evidence>
<dbReference type="EMBL" id="BAABCA010000002">
    <property type="protein sequence ID" value="GAA4233698.1"/>
    <property type="molecule type" value="Genomic_DNA"/>
</dbReference>
<evidence type="ECO:0000256" key="2">
    <source>
        <dbReference type="SAM" id="Phobius"/>
    </source>
</evidence>
<reference evidence="4" key="1">
    <citation type="journal article" date="2019" name="Int. J. Syst. Evol. Microbiol.">
        <title>The Global Catalogue of Microorganisms (GCM) 10K type strain sequencing project: providing services to taxonomists for standard genome sequencing and annotation.</title>
        <authorList>
            <consortium name="The Broad Institute Genomics Platform"/>
            <consortium name="The Broad Institute Genome Sequencing Center for Infectious Disease"/>
            <person name="Wu L."/>
            <person name="Ma J."/>
        </authorList>
    </citation>
    <scope>NUCLEOTIDE SEQUENCE [LARGE SCALE GENOMIC DNA]</scope>
    <source>
        <strain evidence="4">JCM 17630</strain>
    </source>
</reference>
<dbReference type="SUPFAM" id="SSF55874">
    <property type="entry name" value="ATPase domain of HSP90 chaperone/DNA topoisomerase II/histidine kinase"/>
    <property type="match status" value="1"/>
</dbReference>
<dbReference type="InterPro" id="IPR036890">
    <property type="entry name" value="HATPase_C_sf"/>
</dbReference>
<dbReference type="InterPro" id="IPR011990">
    <property type="entry name" value="TPR-like_helical_dom_sf"/>
</dbReference>
<evidence type="ECO:0000313" key="3">
    <source>
        <dbReference type="EMBL" id="GAA4233698.1"/>
    </source>
</evidence>
<organism evidence="3 4">
    <name type="scientific">Postechiella marina</name>
    <dbReference type="NCBI Taxonomy" id="943941"/>
    <lineage>
        <taxon>Bacteria</taxon>
        <taxon>Pseudomonadati</taxon>
        <taxon>Bacteroidota</taxon>
        <taxon>Flavobacteriia</taxon>
        <taxon>Flavobacteriales</taxon>
        <taxon>Flavobacteriaceae</taxon>
        <taxon>Postechiella</taxon>
    </lineage>
</organism>
<sequence length="562" mass="65275">MILKIKLFICIFFISISVFSQQSQINSDSILKRIERFRTFFYKQQRFGEALALSEDLLKIAEQEKSDTLIARANNDLGLSFSALKDKNKAIVYYKKALAIYKKLNLLNEVGNVSNNIGIAYAEINDFENAKVYYFEALDYFETEDDKAHVYHDLGYDYGRNGYYKNSIEYVNKALPFILKNKEVITEGYSYQALFYAYYNLKNKDSADFYFYKGINHAKAIDNLDIIYLLYEDRFDQLKKENNAKEGFKVIDSVFKYKNLLKEREALNIYKEVEAKLHIKDTNNKLKIIKKEKRAQQLLNVTLVSLLTILLVLGLLLYRKNNQLIAVIQNLNSANQIAKQSLLEKELLEQQLENIQDDIITDIQDNFGNRLSGISNSYEIFLSLFKTEDTSSEKLEVFKSNLEHSLKNLQEDIKDFIWSNKSKNNSLVLTLNKLEMYVYNLANENSDVSINIKSNLAKDEYKLPKYWNRQLFLILRETIENALKYSKPTYVTIDFSIDKNNKLTIITADDGNEFKSEALLNSVYLFNVKRRAQTMGSVVTMEPKGDNNVINRVIIEGKIPSV</sequence>
<keyword evidence="2" id="KW-1133">Transmembrane helix</keyword>
<comment type="caution">
    <text evidence="3">The sequence shown here is derived from an EMBL/GenBank/DDBJ whole genome shotgun (WGS) entry which is preliminary data.</text>
</comment>
<gene>
    <name evidence="3" type="ORF">GCM10022291_11370</name>
</gene>
<feature type="coiled-coil region" evidence="1">
    <location>
        <begin position="331"/>
        <end position="358"/>
    </location>
</feature>
<dbReference type="SUPFAM" id="SSF48452">
    <property type="entry name" value="TPR-like"/>
    <property type="match status" value="1"/>
</dbReference>
<keyword evidence="4" id="KW-1185">Reference proteome</keyword>
<dbReference type="RefSeq" id="WP_344787148.1">
    <property type="nucleotide sequence ID" value="NZ_BAABCA010000002.1"/>
</dbReference>
<keyword evidence="2" id="KW-0812">Transmembrane</keyword>
<protein>
    <submittedName>
        <fullName evidence="3">Uncharacterized protein</fullName>
    </submittedName>
</protein>
<feature type="transmembrane region" description="Helical" evidence="2">
    <location>
        <begin position="298"/>
        <end position="318"/>
    </location>
</feature>
<dbReference type="SMART" id="SM00028">
    <property type="entry name" value="TPR"/>
    <property type="match status" value="3"/>
</dbReference>
<dbReference type="Pfam" id="PF13424">
    <property type="entry name" value="TPR_12"/>
    <property type="match status" value="1"/>
</dbReference>
<dbReference type="Proteomes" id="UP001501496">
    <property type="component" value="Unassembled WGS sequence"/>
</dbReference>
<name>A0ABP8C5M9_9FLAO</name>
<proteinExistence type="predicted"/>
<dbReference type="PANTHER" id="PTHR19959">
    <property type="entry name" value="KINESIN LIGHT CHAIN"/>
    <property type="match status" value="1"/>
</dbReference>
<keyword evidence="2" id="KW-0472">Membrane</keyword>
<dbReference type="InterPro" id="IPR019734">
    <property type="entry name" value="TPR_rpt"/>
</dbReference>